<feature type="non-terminal residue" evidence="2">
    <location>
        <position position="180"/>
    </location>
</feature>
<evidence type="ECO:0000256" key="1">
    <source>
        <dbReference type="SAM" id="MobiDB-lite"/>
    </source>
</evidence>
<accession>A0A371CNP3</accession>
<keyword evidence="3" id="KW-1185">Reference proteome</keyword>
<feature type="region of interest" description="Disordered" evidence="1">
    <location>
        <begin position="59"/>
        <end position="78"/>
    </location>
</feature>
<dbReference type="EMBL" id="KZ857499">
    <property type="protein sequence ID" value="RDX41891.1"/>
    <property type="molecule type" value="Genomic_DNA"/>
</dbReference>
<proteinExistence type="predicted"/>
<sequence>DAQEKLNEFVIDWESQEDSNSLLAGRIFSEADVVINRCGVGFRPAVAILRLLKAKETQQSENTPKKAKAAGPRQTPKRHGVGFVKREHLRFPYFSSAPSLQIIPDLQLVVGDGQTAEDPEVALTVEFKTSNVWDKANLDVLLTPDLKVPHAVHFQWPQIVNISALSKQCRVIVQVQWKSC</sequence>
<evidence type="ECO:0000313" key="2">
    <source>
        <dbReference type="EMBL" id="RDX41891.1"/>
    </source>
</evidence>
<dbReference type="Proteomes" id="UP000256964">
    <property type="component" value="Unassembled WGS sequence"/>
</dbReference>
<dbReference type="AlphaFoldDB" id="A0A371CNP3"/>
<gene>
    <name evidence="2" type="ORF">OH76DRAFT_1475614</name>
</gene>
<organism evidence="2 3">
    <name type="scientific">Lentinus brumalis</name>
    <dbReference type="NCBI Taxonomy" id="2498619"/>
    <lineage>
        <taxon>Eukaryota</taxon>
        <taxon>Fungi</taxon>
        <taxon>Dikarya</taxon>
        <taxon>Basidiomycota</taxon>
        <taxon>Agaricomycotina</taxon>
        <taxon>Agaricomycetes</taxon>
        <taxon>Polyporales</taxon>
        <taxon>Polyporaceae</taxon>
        <taxon>Lentinus</taxon>
    </lineage>
</organism>
<protein>
    <submittedName>
        <fullName evidence="2">Uncharacterized protein</fullName>
    </submittedName>
</protein>
<name>A0A371CNP3_9APHY</name>
<reference evidence="2 3" key="1">
    <citation type="journal article" date="2018" name="Biotechnol. Biofuels">
        <title>Integrative visual omics of the white-rot fungus Polyporus brumalis exposes the biotechnological potential of its oxidative enzymes for delignifying raw plant biomass.</title>
        <authorList>
            <person name="Miyauchi S."/>
            <person name="Rancon A."/>
            <person name="Drula E."/>
            <person name="Hage H."/>
            <person name="Chaduli D."/>
            <person name="Favel A."/>
            <person name="Grisel S."/>
            <person name="Henrissat B."/>
            <person name="Herpoel-Gimbert I."/>
            <person name="Ruiz-Duenas F.J."/>
            <person name="Chevret D."/>
            <person name="Hainaut M."/>
            <person name="Lin J."/>
            <person name="Wang M."/>
            <person name="Pangilinan J."/>
            <person name="Lipzen A."/>
            <person name="Lesage-Meessen L."/>
            <person name="Navarro D."/>
            <person name="Riley R."/>
            <person name="Grigoriev I.V."/>
            <person name="Zhou S."/>
            <person name="Raouche S."/>
            <person name="Rosso M.N."/>
        </authorList>
    </citation>
    <scope>NUCLEOTIDE SEQUENCE [LARGE SCALE GENOMIC DNA]</scope>
    <source>
        <strain evidence="2 3">BRFM 1820</strain>
    </source>
</reference>
<dbReference type="OrthoDB" id="10560970at2759"/>
<evidence type="ECO:0000313" key="3">
    <source>
        <dbReference type="Proteomes" id="UP000256964"/>
    </source>
</evidence>